<proteinExistence type="predicted"/>
<keyword evidence="9" id="KW-1185">Reference proteome</keyword>
<name>A0A6M0H3H6_9CLOT</name>
<dbReference type="SUPFAM" id="SSF118215">
    <property type="entry name" value="Proton glutamate symport protein"/>
    <property type="match status" value="1"/>
</dbReference>
<dbReference type="InterPro" id="IPR036458">
    <property type="entry name" value="Na:dicarbo_symporter_sf"/>
</dbReference>
<accession>A0A6M0H3H6</accession>
<dbReference type="Gene3D" id="1.10.3860.10">
    <property type="entry name" value="Sodium:dicarboxylate symporter"/>
    <property type="match status" value="1"/>
</dbReference>
<dbReference type="GO" id="GO:0006835">
    <property type="term" value="P:dicarboxylic acid transport"/>
    <property type="evidence" value="ECO:0007669"/>
    <property type="project" value="TreeGrafter"/>
</dbReference>
<keyword evidence="6 7" id="KW-0472">Membrane</keyword>
<dbReference type="Pfam" id="PF00375">
    <property type="entry name" value="SDF"/>
    <property type="match status" value="1"/>
</dbReference>
<evidence type="ECO:0000256" key="4">
    <source>
        <dbReference type="ARBA" id="ARBA00022692"/>
    </source>
</evidence>
<feature type="transmembrane region" description="Helical" evidence="7">
    <location>
        <begin position="202"/>
        <end position="221"/>
    </location>
</feature>
<evidence type="ECO:0000256" key="2">
    <source>
        <dbReference type="ARBA" id="ARBA00022448"/>
    </source>
</evidence>
<evidence type="ECO:0000256" key="6">
    <source>
        <dbReference type="ARBA" id="ARBA00023136"/>
    </source>
</evidence>
<feature type="transmembrane region" description="Helical" evidence="7">
    <location>
        <begin position="233"/>
        <end position="258"/>
    </location>
</feature>
<evidence type="ECO:0000256" key="5">
    <source>
        <dbReference type="ARBA" id="ARBA00022989"/>
    </source>
</evidence>
<dbReference type="PANTHER" id="PTHR42865:SF7">
    <property type="entry name" value="PROTON_GLUTAMATE-ASPARTATE SYMPORTER"/>
    <property type="match status" value="1"/>
</dbReference>
<feature type="transmembrane region" description="Helical" evidence="7">
    <location>
        <begin position="373"/>
        <end position="395"/>
    </location>
</feature>
<feature type="transmembrane region" description="Helical" evidence="7">
    <location>
        <begin position="160"/>
        <end position="181"/>
    </location>
</feature>
<dbReference type="GO" id="GO:0015293">
    <property type="term" value="F:symporter activity"/>
    <property type="evidence" value="ECO:0007669"/>
    <property type="project" value="UniProtKB-KW"/>
</dbReference>
<dbReference type="GO" id="GO:0005886">
    <property type="term" value="C:plasma membrane"/>
    <property type="evidence" value="ECO:0007669"/>
    <property type="project" value="UniProtKB-SubCell"/>
</dbReference>
<dbReference type="RefSeq" id="WP_061995825.1">
    <property type="nucleotide sequence ID" value="NZ_JAAGPU010000010.1"/>
</dbReference>
<protein>
    <submittedName>
        <fullName evidence="8">Dicarboxylate/amino acid:cation symporter</fullName>
    </submittedName>
</protein>
<organism evidence="8 9">
    <name type="scientific">Clostridium senegalense</name>
    <dbReference type="NCBI Taxonomy" id="1465809"/>
    <lineage>
        <taxon>Bacteria</taxon>
        <taxon>Bacillati</taxon>
        <taxon>Bacillota</taxon>
        <taxon>Clostridia</taxon>
        <taxon>Eubacteriales</taxon>
        <taxon>Clostridiaceae</taxon>
        <taxon>Clostridium</taxon>
    </lineage>
</organism>
<feature type="transmembrane region" description="Helical" evidence="7">
    <location>
        <begin position="51"/>
        <end position="76"/>
    </location>
</feature>
<evidence type="ECO:0000256" key="7">
    <source>
        <dbReference type="SAM" id="Phobius"/>
    </source>
</evidence>
<evidence type="ECO:0000313" key="9">
    <source>
        <dbReference type="Proteomes" id="UP000481872"/>
    </source>
</evidence>
<feature type="transmembrane region" description="Helical" evidence="7">
    <location>
        <begin position="29"/>
        <end position="45"/>
    </location>
</feature>
<feature type="transmembrane region" description="Helical" evidence="7">
    <location>
        <begin position="346"/>
        <end position="367"/>
    </location>
</feature>
<dbReference type="PANTHER" id="PTHR42865">
    <property type="entry name" value="PROTON/GLUTAMATE-ASPARTATE SYMPORTER"/>
    <property type="match status" value="1"/>
</dbReference>
<dbReference type="EMBL" id="JAAGPU010000010">
    <property type="protein sequence ID" value="NEU04623.1"/>
    <property type="molecule type" value="Genomic_DNA"/>
</dbReference>
<dbReference type="Proteomes" id="UP000481872">
    <property type="component" value="Unassembled WGS sequence"/>
</dbReference>
<comment type="subcellular location">
    <subcellularLocation>
        <location evidence="1">Cell membrane</location>
        <topology evidence="1">Multi-pass membrane protein</topology>
    </subcellularLocation>
</comment>
<keyword evidence="4 7" id="KW-0812">Transmembrane</keyword>
<dbReference type="AlphaFoldDB" id="A0A6M0H3H6"/>
<reference evidence="8 9" key="1">
    <citation type="submission" date="2020-02" db="EMBL/GenBank/DDBJ databases">
        <title>Genome assembly of a novel Clostridium senegalense strain.</title>
        <authorList>
            <person name="Gupta T.B."/>
            <person name="Jauregui R."/>
            <person name="Maclean P."/>
            <person name="Nawarathana A."/>
            <person name="Brightwell G."/>
        </authorList>
    </citation>
    <scope>NUCLEOTIDE SEQUENCE [LARGE SCALE GENOMIC DNA]</scope>
    <source>
        <strain evidence="8 9">AGRFS4</strain>
    </source>
</reference>
<feature type="transmembrane region" description="Helical" evidence="7">
    <location>
        <begin position="6"/>
        <end position="22"/>
    </location>
</feature>
<keyword evidence="2" id="KW-0813">Transport</keyword>
<comment type="caution">
    <text evidence="8">The sequence shown here is derived from an EMBL/GenBank/DDBJ whole genome shotgun (WGS) entry which is preliminary data.</text>
</comment>
<dbReference type="PRINTS" id="PR00173">
    <property type="entry name" value="EDTRNSPORT"/>
</dbReference>
<evidence type="ECO:0000256" key="3">
    <source>
        <dbReference type="ARBA" id="ARBA00022475"/>
    </source>
</evidence>
<sequence>MDLFISAFILVVVMIFLYWLKFKEINFSLRILVGLGLGVVAGIIFKEKISYVQYVGTIYISFIKMLVIPLVIVSLIGSITNLKDGEKLKSLGIKTIFFLLLTTAIATMVGIIIGKVFNVGSGMNYIVAEGFKAREIPNFNTVLMDMLPTNPIQSMAEGKIIPVIIFSLFIAIAMVIEGNIYPEKIKPFKDFITSLNVILVRVTRIILNFTPYGVFALMAKLSAENGISTLLPLGTMIVAVYVACIIQIGVVYSGLILAIKKKNPIHFFKAISPAQIVAFTTQSSYGALPVTIKSLVERANIPEEVASFVAPLGSTIGMNGCGGIYPAIVAIFVANVFGIDLTMTHYGLLVVTTVISSIGIAGVPGAATMSTTVVLASLGLPIEGLAMVIGVDAIIDMIRTMTNVTGSSVVALLVSEE</sequence>
<evidence type="ECO:0000313" key="8">
    <source>
        <dbReference type="EMBL" id="NEU04623.1"/>
    </source>
</evidence>
<gene>
    <name evidence="8" type="ORF">G3M99_07050</name>
</gene>
<feature type="transmembrane region" description="Helical" evidence="7">
    <location>
        <begin position="96"/>
        <end position="117"/>
    </location>
</feature>
<keyword evidence="5 7" id="KW-1133">Transmembrane helix</keyword>
<dbReference type="InterPro" id="IPR001991">
    <property type="entry name" value="Na-dicarboxylate_symporter"/>
</dbReference>
<feature type="transmembrane region" description="Helical" evidence="7">
    <location>
        <begin position="308"/>
        <end position="334"/>
    </location>
</feature>
<evidence type="ECO:0000256" key="1">
    <source>
        <dbReference type="ARBA" id="ARBA00004651"/>
    </source>
</evidence>
<keyword evidence="3" id="KW-1003">Cell membrane</keyword>